<feature type="compositionally biased region" description="Basic and acidic residues" evidence="1">
    <location>
        <begin position="1"/>
        <end position="10"/>
    </location>
</feature>
<evidence type="ECO:0000256" key="1">
    <source>
        <dbReference type="SAM" id="MobiDB-lite"/>
    </source>
</evidence>
<evidence type="ECO:0000313" key="2">
    <source>
        <dbReference type="EMBL" id="MCT7948104.1"/>
    </source>
</evidence>
<proteinExistence type="predicted"/>
<gene>
    <name evidence="2" type="ORF">NE536_22440</name>
</gene>
<organism evidence="2 3">
    <name type="scientific">Shewanella septentrionalis</name>
    <dbReference type="NCBI Taxonomy" id="2952223"/>
    <lineage>
        <taxon>Bacteria</taxon>
        <taxon>Pseudomonadati</taxon>
        <taxon>Pseudomonadota</taxon>
        <taxon>Gammaproteobacteria</taxon>
        <taxon>Alteromonadales</taxon>
        <taxon>Shewanellaceae</taxon>
        <taxon>Shewanella</taxon>
    </lineage>
</organism>
<dbReference type="EMBL" id="JAMTCC010000090">
    <property type="protein sequence ID" value="MCT7948104.1"/>
    <property type="molecule type" value="Genomic_DNA"/>
</dbReference>
<dbReference type="AlphaFoldDB" id="A0A9X2WZQ5"/>
<evidence type="ECO:0000313" key="3">
    <source>
        <dbReference type="Proteomes" id="UP001155604"/>
    </source>
</evidence>
<reference evidence="2" key="1">
    <citation type="journal article" date="2023" name="Int. J. Syst. Evol. Microbiol.">
        <title>&lt;i&gt;Shewanella septentrionalis&lt;/i&gt; sp. nov. and &lt;i&gt;Shewanella holmiensis&lt;/i&gt; sp. nov., isolated from Baltic Sea water and sediments.</title>
        <authorList>
            <person name="Martin-Rodriguez A.J."/>
            <person name="Thorell K."/>
            <person name="Joffre E."/>
            <person name="Jensie-Markopoulos S."/>
            <person name="Moore E.R.B."/>
            <person name="Sjoling A."/>
        </authorList>
    </citation>
    <scope>NUCLEOTIDE SEQUENCE</scope>
    <source>
        <strain evidence="2">SP1W3</strain>
    </source>
</reference>
<comment type="caution">
    <text evidence="2">The sequence shown here is derived from an EMBL/GenBank/DDBJ whole genome shotgun (WGS) entry which is preliminary data.</text>
</comment>
<protein>
    <submittedName>
        <fullName evidence="2">Uncharacterized protein</fullName>
    </submittedName>
</protein>
<dbReference type="RefSeq" id="WP_261274077.1">
    <property type="nucleotide sequence ID" value="NZ_JAMTCC010000090.1"/>
</dbReference>
<accession>A0A9X2WZQ5</accession>
<feature type="region of interest" description="Disordered" evidence="1">
    <location>
        <begin position="1"/>
        <end position="28"/>
    </location>
</feature>
<name>A0A9X2WZQ5_9GAMM</name>
<dbReference type="Proteomes" id="UP001155604">
    <property type="component" value="Unassembled WGS sequence"/>
</dbReference>
<keyword evidence="3" id="KW-1185">Reference proteome</keyword>
<sequence length="88" mass="9846">MKDTLDDRTVDFIPQKPKRGRPSTGRAMTAAEKQAAYRARKAALTVTVTFNREDINTLKRLIGNPDPSLNLDEATIERLMEAVFQAAK</sequence>